<feature type="transmembrane region" description="Helical" evidence="6">
    <location>
        <begin position="354"/>
        <end position="371"/>
    </location>
</feature>
<evidence type="ECO:0000256" key="3">
    <source>
        <dbReference type="ARBA" id="ARBA00022692"/>
    </source>
</evidence>
<dbReference type="GO" id="GO:0005886">
    <property type="term" value="C:plasma membrane"/>
    <property type="evidence" value="ECO:0007669"/>
    <property type="project" value="TreeGrafter"/>
</dbReference>
<dbReference type="Proteomes" id="UP000294911">
    <property type="component" value="Unassembled WGS sequence"/>
</dbReference>
<dbReference type="AlphaFoldDB" id="A0A4R2RAS3"/>
<feature type="transmembrane region" description="Helical" evidence="6">
    <location>
        <begin position="457"/>
        <end position="474"/>
    </location>
</feature>
<evidence type="ECO:0000313" key="8">
    <source>
        <dbReference type="Proteomes" id="UP000294911"/>
    </source>
</evidence>
<reference evidence="7 8" key="1">
    <citation type="submission" date="2019-03" db="EMBL/GenBank/DDBJ databases">
        <title>Genomic Encyclopedia of Type Strains, Phase IV (KMG-IV): sequencing the most valuable type-strain genomes for metagenomic binning, comparative biology and taxonomic classification.</title>
        <authorList>
            <person name="Goeker M."/>
        </authorList>
    </citation>
    <scope>NUCLEOTIDE SEQUENCE [LARGE SCALE GENOMIC DNA]</scope>
    <source>
        <strain evidence="7 8">DSM 45765</strain>
    </source>
</reference>
<dbReference type="PANTHER" id="PTHR30618:SF6">
    <property type="entry name" value="NCS1 FAMILY NUCLEOBASE:CATION SYMPORTER-1"/>
    <property type="match status" value="1"/>
</dbReference>
<evidence type="ECO:0000256" key="5">
    <source>
        <dbReference type="ARBA" id="ARBA00023136"/>
    </source>
</evidence>
<comment type="caution">
    <text evidence="7">The sequence shown here is derived from an EMBL/GenBank/DDBJ whole genome shotgun (WGS) entry which is preliminary data.</text>
</comment>
<feature type="transmembrane region" description="Helical" evidence="6">
    <location>
        <begin position="272"/>
        <end position="293"/>
    </location>
</feature>
<sequence>MASAHAADAAKGSAGIDPSLYNADLAPIKQKGRTWRAYNIFTLWASDVHSLGNYTFAMGLFALGLGAWQIMAAILFGAALLFVLLNLAGFMGVRTGVPFPVMSRISFGIRGAQIPALIRGGVAIVWFGIQTYLAAGVGSVLVIAVFPGAATLTDYQLLGLDALGWLCFTVLWALQVLIAYYGMEVIRRYEAFAGPIILIAFVLLALWVLIDSGLHITFTPPDALTGAAMWAQIFGGGALWVAIYATFVLNFCDFTRSAVSKRAVVKGNLWGIPLNMAFFATIVIILTGGRLSIDGQVVTTAEDVVTHIPNTALLVLMCLGLLTLTVAVNLIANFVAPSYALTNLAPKKLNFRRAALLSGIIGFVILPWNLYNSPIVITYFLGGLGTVLGPVFGIVMADYWLVRRQRINVPELYTTKPDGDYYYRAGVNPRAIVAMVPAAAIALVFAFTPGLHAIGQFSWFIAAAIGAIVYYFVADRSRPFTDVNGEPIAVAVKH</sequence>
<feature type="transmembrane region" description="Helical" evidence="6">
    <location>
        <begin position="230"/>
        <end position="251"/>
    </location>
</feature>
<dbReference type="OrthoDB" id="6083029at2"/>
<dbReference type="InterPro" id="IPR045225">
    <property type="entry name" value="Uracil/uridine/allantoin_perm"/>
</dbReference>
<feature type="transmembrane region" description="Helical" evidence="6">
    <location>
        <begin position="189"/>
        <end position="210"/>
    </location>
</feature>
<feature type="transmembrane region" description="Helical" evidence="6">
    <location>
        <begin position="162"/>
        <end position="182"/>
    </location>
</feature>
<keyword evidence="3 6" id="KW-0812">Transmembrane</keyword>
<feature type="transmembrane region" description="Helical" evidence="6">
    <location>
        <begin position="56"/>
        <end position="85"/>
    </location>
</feature>
<feature type="transmembrane region" description="Helical" evidence="6">
    <location>
        <begin position="431"/>
        <end position="451"/>
    </location>
</feature>
<dbReference type="Gene3D" id="1.10.4160.10">
    <property type="entry name" value="Hydantoin permease"/>
    <property type="match status" value="1"/>
</dbReference>
<dbReference type="RefSeq" id="WP_132875367.1">
    <property type="nucleotide sequence ID" value="NZ_SLXQ01000001.1"/>
</dbReference>
<accession>A0A4R2RAS3</accession>
<dbReference type="PANTHER" id="PTHR30618">
    <property type="entry name" value="NCS1 FAMILY PURINE/PYRIMIDINE TRANSPORTER"/>
    <property type="match status" value="1"/>
</dbReference>
<evidence type="ECO:0000313" key="7">
    <source>
        <dbReference type="EMBL" id="TCP56811.1"/>
    </source>
</evidence>
<evidence type="ECO:0000256" key="4">
    <source>
        <dbReference type="ARBA" id="ARBA00022989"/>
    </source>
</evidence>
<evidence type="ECO:0000256" key="6">
    <source>
        <dbReference type="SAM" id="Phobius"/>
    </source>
</evidence>
<dbReference type="Pfam" id="PF02133">
    <property type="entry name" value="Transp_cyt_pur"/>
    <property type="match status" value="1"/>
</dbReference>
<feature type="transmembrane region" description="Helical" evidence="6">
    <location>
        <begin position="377"/>
        <end position="402"/>
    </location>
</feature>
<protein>
    <submittedName>
        <fullName evidence="7">NCS1 family nucleobase:cation symporter-1</fullName>
    </submittedName>
</protein>
<evidence type="ECO:0000256" key="2">
    <source>
        <dbReference type="ARBA" id="ARBA00008974"/>
    </source>
</evidence>
<feature type="transmembrane region" description="Helical" evidence="6">
    <location>
        <begin position="313"/>
        <end position="342"/>
    </location>
</feature>
<dbReference type="GO" id="GO:0015205">
    <property type="term" value="F:nucleobase transmembrane transporter activity"/>
    <property type="evidence" value="ECO:0007669"/>
    <property type="project" value="TreeGrafter"/>
</dbReference>
<gene>
    <name evidence="7" type="ORF">EV191_101757</name>
</gene>
<dbReference type="EMBL" id="SLXQ01000001">
    <property type="protein sequence ID" value="TCP56811.1"/>
    <property type="molecule type" value="Genomic_DNA"/>
</dbReference>
<feature type="transmembrane region" description="Helical" evidence="6">
    <location>
        <begin position="123"/>
        <end position="150"/>
    </location>
</feature>
<proteinExistence type="inferred from homology"/>
<name>A0A4R2RAS3_9PSEU</name>
<dbReference type="CDD" id="cd11555">
    <property type="entry name" value="SLC-NCS1sbd_u1"/>
    <property type="match status" value="1"/>
</dbReference>
<evidence type="ECO:0000256" key="1">
    <source>
        <dbReference type="ARBA" id="ARBA00004141"/>
    </source>
</evidence>
<keyword evidence="4 6" id="KW-1133">Transmembrane helix</keyword>
<comment type="similarity">
    <text evidence="2">Belongs to the purine-cytosine permease (2.A.39) family.</text>
</comment>
<keyword evidence="5 6" id="KW-0472">Membrane</keyword>
<dbReference type="InterPro" id="IPR001248">
    <property type="entry name" value="Pur-cyt_permease"/>
</dbReference>
<keyword evidence="8" id="KW-1185">Reference proteome</keyword>
<comment type="subcellular location">
    <subcellularLocation>
        <location evidence="1">Membrane</location>
        <topology evidence="1">Multi-pass membrane protein</topology>
    </subcellularLocation>
</comment>
<organism evidence="7 8">
    <name type="scientific">Tamaricihabitans halophyticus</name>
    <dbReference type="NCBI Taxonomy" id="1262583"/>
    <lineage>
        <taxon>Bacteria</taxon>
        <taxon>Bacillati</taxon>
        <taxon>Actinomycetota</taxon>
        <taxon>Actinomycetes</taxon>
        <taxon>Pseudonocardiales</taxon>
        <taxon>Pseudonocardiaceae</taxon>
        <taxon>Tamaricihabitans</taxon>
    </lineage>
</organism>